<gene>
    <name evidence="17" type="ORF">CF651_15490</name>
</gene>
<dbReference type="Gene3D" id="3.30.565.10">
    <property type="entry name" value="Histidine kinase-like ATPase, C-terminal domain"/>
    <property type="match status" value="1"/>
</dbReference>
<evidence type="ECO:0000259" key="16">
    <source>
        <dbReference type="PROSITE" id="PS50885"/>
    </source>
</evidence>
<feature type="domain" description="Histidine kinase" evidence="15">
    <location>
        <begin position="409"/>
        <end position="599"/>
    </location>
</feature>
<proteinExistence type="predicted"/>
<evidence type="ECO:0000256" key="4">
    <source>
        <dbReference type="ARBA" id="ARBA00022475"/>
    </source>
</evidence>
<dbReference type="OrthoDB" id="2489132at2"/>
<comment type="caution">
    <text evidence="17">The sequence shown here is derived from an EMBL/GenBank/DDBJ whole genome shotgun (WGS) entry which is preliminary data.</text>
</comment>
<keyword evidence="6" id="KW-0808">Transferase</keyword>
<keyword evidence="8" id="KW-0547">Nucleotide-binding</keyword>
<evidence type="ECO:0000256" key="2">
    <source>
        <dbReference type="ARBA" id="ARBA00004651"/>
    </source>
</evidence>
<evidence type="ECO:0000256" key="5">
    <source>
        <dbReference type="ARBA" id="ARBA00022553"/>
    </source>
</evidence>
<dbReference type="RefSeq" id="WP_094015773.1">
    <property type="nucleotide sequence ID" value="NZ_NMQW01000022.1"/>
</dbReference>
<dbReference type="GO" id="GO:0000155">
    <property type="term" value="F:phosphorelay sensor kinase activity"/>
    <property type="evidence" value="ECO:0007669"/>
    <property type="project" value="InterPro"/>
</dbReference>
<dbReference type="Proteomes" id="UP000215509">
    <property type="component" value="Unassembled WGS sequence"/>
</dbReference>
<name>A0A229UPR2_9BACL</name>
<evidence type="ECO:0000256" key="14">
    <source>
        <dbReference type="SAM" id="Phobius"/>
    </source>
</evidence>
<dbReference type="InterPro" id="IPR005467">
    <property type="entry name" value="His_kinase_dom"/>
</dbReference>
<dbReference type="EC" id="2.7.13.3" evidence="3"/>
<evidence type="ECO:0000256" key="13">
    <source>
        <dbReference type="ARBA" id="ARBA00023136"/>
    </source>
</evidence>
<dbReference type="PANTHER" id="PTHR34220">
    <property type="entry name" value="SENSOR HISTIDINE KINASE YPDA"/>
    <property type="match status" value="1"/>
</dbReference>
<keyword evidence="10" id="KW-0067">ATP-binding</keyword>
<dbReference type="Gene3D" id="6.10.340.10">
    <property type="match status" value="1"/>
</dbReference>
<feature type="transmembrane region" description="Helical" evidence="14">
    <location>
        <begin position="292"/>
        <end position="311"/>
    </location>
</feature>
<evidence type="ECO:0000256" key="9">
    <source>
        <dbReference type="ARBA" id="ARBA00022777"/>
    </source>
</evidence>
<dbReference type="SMART" id="SM00387">
    <property type="entry name" value="HATPase_c"/>
    <property type="match status" value="1"/>
</dbReference>
<keyword evidence="7 14" id="KW-0812">Transmembrane</keyword>
<dbReference type="CDD" id="cd06225">
    <property type="entry name" value="HAMP"/>
    <property type="match status" value="1"/>
</dbReference>
<dbReference type="PANTHER" id="PTHR34220:SF7">
    <property type="entry name" value="SENSOR HISTIDINE KINASE YPDA"/>
    <property type="match status" value="1"/>
</dbReference>
<keyword evidence="5" id="KW-0597">Phosphoprotein</keyword>
<evidence type="ECO:0000256" key="11">
    <source>
        <dbReference type="ARBA" id="ARBA00022989"/>
    </source>
</evidence>
<dbReference type="AlphaFoldDB" id="A0A229UPR2"/>
<evidence type="ECO:0000256" key="6">
    <source>
        <dbReference type="ARBA" id="ARBA00022679"/>
    </source>
</evidence>
<keyword evidence="4" id="KW-1003">Cell membrane</keyword>
<accession>A0A229UPR2</accession>
<evidence type="ECO:0000256" key="8">
    <source>
        <dbReference type="ARBA" id="ARBA00022741"/>
    </source>
</evidence>
<dbReference type="InterPro" id="IPR003660">
    <property type="entry name" value="HAMP_dom"/>
</dbReference>
<comment type="subcellular location">
    <subcellularLocation>
        <location evidence="2">Cell membrane</location>
        <topology evidence="2">Multi-pass membrane protein</topology>
    </subcellularLocation>
</comment>
<evidence type="ECO:0000256" key="12">
    <source>
        <dbReference type="ARBA" id="ARBA00023012"/>
    </source>
</evidence>
<evidence type="ECO:0000256" key="10">
    <source>
        <dbReference type="ARBA" id="ARBA00022840"/>
    </source>
</evidence>
<feature type="domain" description="HAMP" evidence="16">
    <location>
        <begin position="312"/>
        <end position="364"/>
    </location>
</feature>
<dbReference type="SUPFAM" id="SSF55874">
    <property type="entry name" value="ATPase domain of HSP90 chaperone/DNA topoisomerase II/histidine kinase"/>
    <property type="match status" value="1"/>
</dbReference>
<sequence>MMRTSMAVQLFLYFIIVIVISSSIVGIVLYIQSSKEVETQTEVFLTQIVDNAMQHTDMYLKRYDRATLSIMTTSNVKEFLNMDKNDFISYYKSIRPIKEKMMQPLLNGNPEISIVYLMNYSGQIITDQRADVPDMNQSLLLEKMQDLKDITNHDGKLTIMNWSFVDGMLALTRKLSDRPTSKVFKGILGIELNIDELRTLWKGIHLGESGYFFIVNDKGDIVYHPKAGMIGTHLDSQLLVKLNQHTNSIFNYKDDTERVYFNRKSDYSGWTLVASMPLDELKQPVMNIRRTTLLTCFLAVLAALFLAYRFGRSILGPIKRLESGMRRTEKGEWTHVALSGNTREMDRLTMSYNMMVTRLQELMEQVYLEELKNKEYLLKRQAAEFQALQLQINPHFLYNTLETIVCYAVIQDSQEIKDIVRSLSYMLRYSIRADLEEITVANELKHVQQFMNIMNYRIGHTFEVDVLIPPELLLNKMVRLTLQPVVENVFKHAFPNGMESHHCIRINAFIDHDDFIVTVTDNGAGITPERLEELQTKLKGGGLQASPDAAERQERRGGIGLVNVHNRIQMVFGDKYGLTIANSTSGTGAVVTLTMPGGAGKEAVEFNPARNALS</sequence>
<evidence type="ECO:0000256" key="3">
    <source>
        <dbReference type="ARBA" id="ARBA00012438"/>
    </source>
</evidence>
<dbReference type="InterPro" id="IPR003594">
    <property type="entry name" value="HATPase_dom"/>
</dbReference>
<dbReference type="PROSITE" id="PS50885">
    <property type="entry name" value="HAMP"/>
    <property type="match status" value="1"/>
</dbReference>
<dbReference type="PROSITE" id="PS50109">
    <property type="entry name" value="HIS_KIN"/>
    <property type="match status" value="1"/>
</dbReference>
<dbReference type="SMART" id="SM00304">
    <property type="entry name" value="HAMP"/>
    <property type="match status" value="1"/>
</dbReference>
<comment type="catalytic activity">
    <reaction evidence="1">
        <text>ATP + protein L-histidine = ADP + protein N-phospho-L-histidine.</text>
        <dbReference type="EC" id="2.7.13.3"/>
    </reaction>
</comment>
<dbReference type="EMBL" id="NMQW01000022">
    <property type="protein sequence ID" value="OXM85412.1"/>
    <property type="molecule type" value="Genomic_DNA"/>
</dbReference>
<evidence type="ECO:0000256" key="1">
    <source>
        <dbReference type="ARBA" id="ARBA00000085"/>
    </source>
</evidence>
<dbReference type="InterPro" id="IPR036890">
    <property type="entry name" value="HATPase_C_sf"/>
</dbReference>
<dbReference type="InterPro" id="IPR004358">
    <property type="entry name" value="Sig_transdc_His_kin-like_C"/>
</dbReference>
<dbReference type="InterPro" id="IPR033479">
    <property type="entry name" value="dCache_1"/>
</dbReference>
<dbReference type="CDD" id="cd12912">
    <property type="entry name" value="PDC2_MCP_like"/>
    <property type="match status" value="1"/>
</dbReference>
<dbReference type="InterPro" id="IPR010559">
    <property type="entry name" value="Sig_transdc_His_kin_internal"/>
</dbReference>
<evidence type="ECO:0000313" key="18">
    <source>
        <dbReference type="Proteomes" id="UP000215509"/>
    </source>
</evidence>
<evidence type="ECO:0000256" key="7">
    <source>
        <dbReference type="ARBA" id="ARBA00022692"/>
    </source>
</evidence>
<keyword evidence="13 14" id="KW-0472">Membrane</keyword>
<dbReference type="Pfam" id="PF06580">
    <property type="entry name" value="His_kinase"/>
    <property type="match status" value="1"/>
</dbReference>
<dbReference type="Pfam" id="PF02518">
    <property type="entry name" value="HATPase_c"/>
    <property type="match status" value="1"/>
</dbReference>
<keyword evidence="12" id="KW-0902">Two-component regulatory system</keyword>
<dbReference type="InterPro" id="IPR050640">
    <property type="entry name" value="Bact_2-comp_sensor_kinase"/>
</dbReference>
<feature type="transmembrane region" description="Helical" evidence="14">
    <location>
        <begin position="12"/>
        <end position="31"/>
    </location>
</feature>
<dbReference type="Pfam" id="PF02743">
    <property type="entry name" value="dCache_1"/>
    <property type="match status" value="1"/>
</dbReference>
<evidence type="ECO:0000313" key="17">
    <source>
        <dbReference type="EMBL" id="OXM85412.1"/>
    </source>
</evidence>
<keyword evidence="18" id="KW-1185">Reference proteome</keyword>
<protein>
    <recommendedName>
        <fullName evidence="3">histidine kinase</fullName>
        <ecNumber evidence="3">2.7.13.3</ecNumber>
    </recommendedName>
</protein>
<organism evidence="17 18">
    <name type="scientific">Paenibacillus rigui</name>
    <dbReference type="NCBI Taxonomy" id="554312"/>
    <lineage>
        <taxon>Bacteria</taxon>
        <taxon>Bacillati</taxon>
        <taxon>Bacillota</taxon>
        <taxon>Bacilli</taxon>
        <taxon>Bacillales</taxon>
        <taxon>Paenibacillaceae</taxon>
        <taxon>Paenibacillus</taxon>
    </lineage>
</organism>
<keyword evidence="11 14" id="KW-1133">Transmembrane helix</keyword>
<reference evidence="17 18" key="1">
    <citation type="submission" date="2017-07" db="EMBL/GenBank/DDBJ databases">
        <title>Genome sequencing and assembly of Paenibacillus rigui.</title>
        <authorList>
            <person name="Mayilraj S."/>
        </authorList>
    </citation>
    <scope>NUCLEOTIDE SEQUENCE [LARGE SCALE GENOMIC DNA]</scope>
    <source>
        <strain evidence="17 18">JCM 16352</strain>
    </source>
</reference>
<dbReference type="GO" id="GO:0005524">
    <property type="term" value="F:ATP binding"/>
    <property type="evidence" value="ECO:0007669"/>
    <property type="project" value="UniProtKB-KW"/>
</dbReference>
<dbReference type="SUPFAM" id="SSF158472">
    <property type="entry name" value="HAMP domain-like"/>
    <property type="match status" value="1"/>
</dbReference>
<dbReference type="Pfam" id="PF00672">
    <property type="entry name" value="HAMP"/>
    <property type="match status" value="1"/>
</dbReference>
<dbReference type="Gene3D" id="3.30.450.20">
    <property type="entry name" value="PAS domain"/>
    <property type="match status" value="1"/>
</dbReference>
<keyword evidence="9" id="KW-0418">Kinase</keyword>
<dbReference type="GO" id="GO:0005886">
    <property type="term" value="C:plasma membrane"/>
    <property type="evidence" value="ECO:0007669"/>
    <property type="project" value="UniProtKB-SubCell"/>
</dbReference>
<evidence type="ECO:0000259" key="15">
    <source>
        <dbReference type="PROSITE" id="PS50109"/>
    </source>
</evidence>
<dbReference type="PRINTS" id="PR00344">
    <property type="entry name" value="BCTRLSENSOR"/>
</dbReference>